<protein>
    <submittedName>
        <fullName evidence="2">GTPase domain-containing protein</fullName>
    </submittedName>
</protein>
<accession>A0ABT3GV86</accession>
<feature type="domain" description="G" evidence="1">
    <location>
        <begin position="15"/>
        <end position="120"/>
    </location>
</feature>
<dbReference type="Proteomes" id="UP001208938">
    <property type="component" value="Unassembled WGS sequence"/>
</dbReference>
<organism evidence="2 3">
    <name type="scientific">Pararhodobacter zhoushanensis</name>
    <dbReference type="NCBI Taxonomy" id="2479545"/>
    <lineage>
        <taxon>Bacteria</taxon>
        <taxon>Pseudomonadati</taxon>
        <taxon>Pseudomonadota</taxon>
        <taxon>Alphaproteobacteria</taxon>
        <taxon>Rhodobacterales</taxon>
        <taxon>Paracoccaceae</taxon>
        <taxon>Pararhodobacter</taxon>
    </lineage>
</organism>
<gene>
    <name evidence="2" type="ORF">OKW52_04130</name>
</gene>
<dbReference type="CDD" id="cd00882">
    <property type="entry name" value="Ras_like_GTPase"/>
    <property type="match status" value="1"/>
</dbReference>
<dbReference type="Pfam" id="PF01926">
    <property type="entry name" value="MMR_HSR1"/>
    <property type="match status" value="1"/>
</dbReference>
<name>A0ABT3GV86_9RHOB</name>
<dbReference type="EMBL" id="JAPDFL010000001">
    <property type="protein sequence ID" value="MCW1931473.1"/>
    <property type="molecule type" value="Genomic_DNA"/>
</dbReference>
<dbReference type="InterPro" id="IPR027417">
    <property type="entry name" value="P-loop_NTPase"/>
</dbReference>
<dbReference type="RefSeq" id="WP_264504583.1">
    <property type="nucleotide sequence ID" value="NZ_JAPDFL010000001.1"/>
</dbReference>
<evidence type="ECO:0000313" key="2">
    <source>
        <dbReference type="EMBL" id="MCW1931473.1"/>
    </source>
</evidence>
<dbReference type="Gene3D" id="3.40.50.300">
    <property type="entry name" value="P-loop containing nucleotide triphosphate hydrolases"/>
    <property type="match status" value="1"/>
</dbReference>
<keyword evidence="3" id="KW-1185">Reference proteome</keyword>
<proteinExistence type="predicted"/>
<sequence length="330" mass="34082">MTETQRNLEPAVPVIWLLGKTGAGKTSLVRALTGAGEVGNGFEPGTRGAAVHDFPPQAAAVRFLDTRGLGETGYDATPDLERAGRTAQAILAVIRLDDPVQAPVAEVLRDTNLPVLLVFTGADLVTEPGAQVRARAHVTSLIGREFPSVTMALPADGLVVGIEALLDALDSFMPRAAAILRRAEEARVFAKNRPLVLRYAAMAGASDVVPLTGLATVPAAQGAMLHALARKYDVELTPARMGLLASALGTGALVRMATGMALRQGAKLIPVFGQTLGAAAAAGTSFATTYALGRAASAWLHGLSRGAAPDSATLRSLYDQALKGAKHAAD</sequence>
<evidence type="ECO:0000259" key="1">
    <source>
        <dbReference type="Pfam" id="PF01926"/>
    </source>
</evidence>
<dbReference type="SUPFAM" id="SSF52540">
    <property type="entry name" value="P-loop containing nucleoside triphosphate hydrolases"/>
    <property type="match status" value="1"/>
</dbReference>
<dbReference type="InterPro" id="IPR006073">
    <property type="entry name" value="GTP-bd"/>
</dbReference>
<evidence type="ECO:0000313" key="3">
    <source>
        <dbReference type="Proteomes" id="UP001208938"/>
    </source>
</evidence>
<comment type="caution">
    <text evidence="2">The sequence shown here is derived from an EMBL/GenBank/DDBJ whole genome shotgun (WGS) entry which is preliminary data.</text>
</comment>
<reference evidence="2 3" key="1">
    <citation type="submission" date="2022-10" db="EMBL/GenBank/DDBJ databases">
        <title>Pararhodobacter sp. nov., isolated from marine algae.</title>
        <authorList>
            <person name="Choi B.J."/>
            <person name="Kim J.M."/>
            <person name="Lee J.K."/>
            <person name="Choi D.G."/>
            <person name="Jeon C.O."/>
        </authorList>
    </citation>
    <scope>NUCLEOTIDE SEQUENCE [LARGE SCALE GENOMIC DNA]</scope>
    <source>
        <strain evidence="2 3">ZQ420</strain>
    </source>
</reference>